<evidence type="ECO:0000313" key="2">
    <source>
        <dbReference type="EMBL" id="GAU93584.1"/>
    </source>
</evidence>
<protein>
    <submittedName>
        <fullName evidence="2">Uncharacterized protein</fullName>
    </submittedName>
</protein>
<keyword evidence="1" id="KW-0472">Membrane</keyword>
<keyword evidence="3" id="KW-1185">Reference proteome</keyword>
<accession>A0A1D1UV85</accession>
<gene>
    <name evidence="2" type="primary">RvY_05506-1</name>
    <name evidence="2" type="synonym">RvY_05506.1</name>
    <name evidence="2" type="ORF">RvY_05506</name>
</gene>
<evidence type="ECO:0000256" key="1">
    <source>
        <dbReference type="SAM" id="Phobius"/>
    </source>
</evidence>
<feature type="transmembrane region" description="Helical" evidence="1">
    <location>
        <begin position="62"/>
        <end position="84"/>
    </location>
</feature>
<feature type="transmembrane region" description="Helical" evidence="1">
    <location>
        <begin position="32"/>
        <end position="50"/>
    </location>
</feature>
<organism evidence="2 3">
    <name type="scientific">Ramazzottius varieornatus</name>
    <name type="common">Water bear</name>
    <name type="synonym">Tardigrade</name>
    <dbReference type="NCBI Taxonomy" id="947166"/>
    <lineage>
        <taxon>Eukaryota</taxon>
        <taxon>Metazoa</taxon>
        <taxon>Ecdysozoa</taxon>
        <taxon>Tardigrada</taxon>
        <taxon>Eutardigrada</taxon>
        <taxon>Parachela</taxon>
        <taxon>Hypsibioidea</taxon>
        <taxon>Ramazzottiidae</taxon>
        <taxon>Ramazzottius</taxon>
    </lineage>
</organism>
<dbReference type="AlphaFoldDB" id="A0A1D1UV85"/>
<proteinExistence type="predicted"/>
<sequence>MAELIRRVVRDSLNAGGLVQPVLRHGTAAVEFVLWFLIAAGLFMAYEIMAKRNLTLTKIDVGMIKTLVSFVYCLIIVIVFLHSFRKRPSKA</sequence>
<keyword evidence="1" id="KW-0812">Transmembrane</keyword>
<dbReference type="EMBL" id="BDGG01000002">
    <property type="protein sequence ID" value="GAU93584.1"/>
    <property type="molecule type" value="Genomic_DNA"/>
</dbReference>
<evidence type="ECO:0000313" key="3">
    <source>
        <dbReference type="Proteomes" id="UP000186922"/>
    </source>
</evidence>
<keyword evidence="1" id="KW-1133">Transmembrane helix</keyword>
<reference evidence="2 3" key="1">
    <citation type="journal article" date="2016" name="Nat. Commun.">
        <title>Extremotolerant tardigrade genome and improved radiotolerance of human cultured cells by tardigrade-unique protein.</title>
        <authorList>
            <person name="Hashimoto T."/>
            <person name="Horikawa D.D."/>
            <person name="Saito Y."/>
            <person name="Kuwahara H."/>
            <person name="Kozuka-Hata H."/>
            <person name="Shin-I T."/>
            <person name="Minakuchi Y."/>
            <person name="Ohishi K."/>
            <person name="Motoyama A."/>
            <person name="Aizu T."/>
            <person name="Enomoto A."/>
            <person name="Kondo K."/>
            <person name="Tanaka S."/>
            <person name="Hara Y."/>
            <person name="Koshikawa S."/>
            <person name="Sagara H."/>
            <person name="Miura T."/>
            <person name="Yokobori S."/>
            <person name="Miyagawa K."/>
            <person name="Suzuki Y."/>
            <person name="Kubo T."/>
            <person name="Oyama M."/>
            <person name="Kohara Y."/>
            <person name="Fujiyama A."/>
            <person name="Arakawa K."/>
            <person name="Katayama T."/>
            <person name="Toyoda A."/>
            <person name="Kunieda T."/>
        </authorList>
    </citation>
    <scope>NUCLEOTIDE SEQUENCE [LARGE SCALE GENOMIC DNA]</scope>
    <source>
        <strain evidence="2 3">YOKOZUNA-1</strain>
    </source>
</reference>
<comment type="caution">
    <text evidence="2">The sequence shown here is derived from an EMBL/GenBank/DDBJ whole genome shotgun (WGS) entry which is preliminary data.</text>
</comment>
<name>A0A1D1UV85_RAMVA</name>
<dbReference type="Proteomes" id="UP000186922">
    <property type="component" value="Unassembled WGS sequence"/>
</dbReference>